<evidence type="ECO:0000256" key="1">
    <source>
        <dbReference type="SAM" id="SignalP"/>
    </source>
</evidence>
<keyword evidence="1" id="KW-0732">Signal</keyword>
<name>A0A7H0VCS9_9FLAO</name>
<evidence type="ECO:0008006" key="4">
    <source>
        <dbReference type="Google" id="ProtNLM"/>
    </source>
</evidence>
<feature type="chain" id="PRO_5028965020" description="Sensor of ECF-type sigma factor" evidence="1">
    <location>
        <begin position="20"/>
        <end position="147"/>
    </location>
</feature>
<dbReference type="KEGG" id="chyd:H4K34_14235"/>
<organism evidence="2 3">
    <name type="scientific">Croceimicrobium hydrocarbonivorans</name>
    <dbReference type="NCBI Taxonomy" id="2761580"/>
    <lineage>
        <taxon>Bacteria</taxon>
        <taxon>Pseudomonadati</taxon>
        <taxon>Bacteroidota</taxon>
        <taxon>Flavobacteriia</taxon>
        <taxon>Flavobacteriales</taxon>
        <taxon>Owenweeksiaceae</taxon>
        <taxon>Croceimicrobium</taxon>
    </lineage>
</organism>
<evidence type="ECO:0000313" key="2">
    <source>
        <dbReference type="EMBL" id="QNR23527.1"/>
    </source>
</evidence>
<proteinExistence type="predicted"/>
<sequence length="147" mass="17682">MKKLLFLSSLFLFGFIVNAQPEDFKKVEAYKTKFITDELDLSPEEAQKFWPVYNEYNKKLNELHQKRMEGMSRREVHDKWDELDDATLEKIALEELQNQKKIAELKLEYYDKFKAALGSRKAATFYRIEIEFHRRLMESLGRRRGRP</sequence>
<dbReference type="RefSeq" id="WP_210758059.1">
    <property type="nucleotide sequence ID" value="NZ_CP060139.1"/>
</dbReference>
<gene>
    <name evidence="2" type="ORF">H4K34_14235</name>
</gene>
<dbReference type="EMBL" id="CP060139">
    <property type="protein sequence ID" value="QNR23527.1"/>
    <property type="molecule type" value="Genomic_DNA"/>
</dbReference>
<protein>
    <recommendedName>
        <fullName evidence="4">Sensor of ECF-type sigma factor</fullName>
    </recommendedName>
</protein>
<dbReference type="AlphaFoldDB" id="A0A7H0VCS9"/>
<dbReference type="Proteomes" id="UP000516305">
    <property type="component" value="Chromosome"/>
</dbReference>
<accession>A0A7H0VCS9</accession>
<evidence type="ECO:0000313" key="3">
    <source>
        <dbReference type="Proteomes" id="UP000516305"/>
    </source>
</evidence>
<reference evidence="2 3" key="1">
    <citation type="submission" date="2020-08" db="EMBL/GenBank/DDBJ databases">
        <title>Croceimicrobium hydrocarbonivorans gen. nov., sp. nov., a novel marine bacterium isolated from a bacterial consortium that degrades polyethylene terephthalate.</title>
        <authorList>
            <person name="Liu R."/>
        </authorList>
    </citation>
    <scope>NUCLEOTIDE SEQUENCE [LARGE SCALE GENOMIC DNA]</scope>
    <source>
        <strain evidence="2 3">A20-9</strain>
    </source>
</reference>
<keyword evidence="3" id="KW-1185">Reference proteome</keyword>
<feature type="signal peptide" evidence="1">
    <location>
        <begin position="1"/>
        <end position="19"/>
    </location>
</feature>